<keyword evidence="6 7" id="KW-0998">Cell outer membrane</keyword>
<keyword evidence="5 7" id="KW-0472">Membrane</keyword>
<dbReference type="Pfam" id="PF13715">
    <property type="entry name" value="CarbopepD_reg_2"/>
    <property type="match status" value="1"/>
</dbReference>
<dbReference type="InterPro" id="IPR023996">
    <property type="entry name" value="TonB-dep_OMP_SusC/RagA"/>
</dbReference>
<dbReference type="InterPro" id="IPR039426">
    <property type="entry name" value="TonB-dep_rcpt-like"/>
</dbReference>
<evidence type="ECO:0000313" key="11">
    <source>
        <dbReference type="Proteomes" id="UP001589589"/>
    </source>
</evidence>
<evidence type="ECO:0000256" key="3">
    <source>
        <dbReference type="ARBA" id="ARBA00022452"/>
    </source>
</evidence>
<keyword evidence="11" id="KW-1185">Reference proteome</keyword>
<feature type="chain" id="PRO_5046515482" evidence="8">
    <location>
        <begin position="23"/>
        <end position="1044"/>
    </location>
</feature>
<keyword evidence="3 7" id="KW-1134">Transmembrane beta strand</keyword>
<keyword evidence="4 7" id="KW-0812">Transmembrane</keyword>
<organism evidence="10 11">
    <name type="scientific">Flavobacterium branchiarum</name>
    <dbReference type="NCBI Taxonomy" id="1114870"/>
    <lineage>
        <taxon>Bacteria</taxon>
        <taxon>Pseudomonadati</taxon>
        <taxon>Bacteroidota</taxon>
        <taxon>Flavobacteriia</taxon>
        <taxon>Flavobacteriales</taxon>
        <taxon>Flavobacteriaceae</taxon>
        <taxon>Flavobacterium</taxon>
    </lineage>
</organism>
<dbReference type="InterPro" id="IPR023997">
    <property type="entry name" value="TonB-dep_OMP_SusC/RagA_CS"/>
</dbReference>
<evidence type="ECO:0000256" key="4">
    <source>
        <dbReference type="ARBA" id="ARBA00022692"/>
    </source>
</evidence>
<dbReference type="Proteomes" id="UP001589589">
    <property type="component" value="Unassembled WGS sequence"/>
</dbReference>
<evidence type="ECO:0000313" key="10">
    <source>
        <dbReference type="EMBL" id="MFB9064401.1"/>
    </source>
</evidence>
<dbReference type="Pfam" id="PF07715">
    <property type="entry name" value="Plug"/>
    <property type="match status" value="1"/>
</dbReference>
<proteinExistence type="inferred from homology"/>
<evidence type="ECO:0000259" key="9">
    <source>
        <dbReference type="Pfam" id="PF07715"/>
    </source>
</evidence>
<keyword evidence="8" id="KW-0732">Signal</keyword>
<comment type="subcellular location">
    <subcellularLocation>
        <location evidence="1 7">Cell outer membrane</location>
        <topology evidence="1 7">Multi-pass membrane protein</topology>
    </subcellularLocation>
</comment>
<dbReference type="RefSeq" id="WP_290266524.1">
    <property type="nucleotide sequence ID" value="NZ_JAUFQQ010000005.1"/>
</dbReference>
<dbReference type="Gene3D" id="2.40.170.20">
    <property type="entry name" value="TonB-dependent receptor, beta-barrel domain"/>
    <property type="match status" value="1"/>
</dbReference>
<dbReference type="NCBIfam" id="TIGR04057">
    <property type="entry name" value="SusC_RagA_signa"/>
    <property type="match status" value="1"/>
</dbReference>
<dbReference type="InterPro" id="IPR012910">
    <property type="entry name" value="Plug_dom"/>
</dbReference>
<dbReference type="InterPro" id="IPR036942">
    <property type="entry name" value="Beta-barrel_TonB_sf"/>
</dbReference>
<keyword evidence="2 7" id="KW-0813">Transport</keyword>
<evidence type="ECO:0000256" key="5">
    <source>
        <dbReference type="ARBA" id="ARBA00023136"/>
    </source>
</evidence>
<dbReference type="InterPro" id="IPR037066">
    <property type="entry name" value="Plug_dom_sf"/>
</dbReference>
<dbReference type="NCBIfam" id="TIGR04056">
    <property type="entry name" value="OMP_RagA_SusC"/>
    <property type="match status" value="1"/>
</dbReference>
<protein>
    <submittedName>
        <fullName evidence="10">SusC/RagA family TonB-linked outer membrane protein</fullName>
    </submittedName>
</protein>
<evidence type="ECO:0000256" key="8">
    <source>
        <dbReference type="SAM" id="SignalP"/>
    </source>
</evidence>
<feature type="domain" description="TonB-dependent receptor plug" evidence="9">
    <location>
        <begin position="115"/>
        <end position="221"/>
    </location>
</feature>
<feature type="signal peptide" evidence="8">
    <location>
        <begin position="1"/>
        <end position="22"/>
    </location>
</feature>
<sequence>MKLKLQWVLTLLLALSMQFSFAQERTVTGKVSDKTGVVPGVNVLVKGSKVSTYTDFDGSYSIKAKTGDVLVFSYVGMANKQVTVGASNTLNVVVESETLLMDEVVVVAYGKVKRSSYTGSVGAVKAEQIAERALTNVLSGLDGATPGLQIQSSAGQPGSAPAIRIRGFSSINGSNTPLYIVDGIPFAGDISTINSADVESMSILKDAASTSLYGSKAANGVVIITTKTGKPGKDKFTLNLSQGISSRSIPEYSRVNAYQYYPLEWEAVRNSRSMKTPAEITAANLYASNNINTLLVVNPFNVPNNQIVGVDGKLNPNASLLYPEDLDWERQLSRAGVRRNVDFSYQGSSERSNYFVSLSNLNEQGIIKKSDFERTTARLNVNTKFNDWLKTGVNLTGALTDSNQAVDGVDNTSSFNNPFRTIRYMGPIYPVFDHNPDGSYVVDGAGDRVYSTVRGAQASTGRNVVYETLNNKDRDESVSISARTFAEFKFLKDFKFTTNYGIDKRMLNTSDYTNKVIGDAAGSGGASKTDNIYTGITFNQLLEYSNSFGNHNITALVGHESFDYETSYFSGTKRGQVVNDNSELINFVTVTNLDSFKRNYSTESYLSRLGYDYDGKYLLSASFRRDGSSKFTTKWGNFWSFGAAWNISKEKFLANSSWIDDLRIRGSYGEVGNDSHTSNSGLNFYVNQPTYALGYDNESAGGIVSNGIGAPNLIWEQNAQADIALEFSTFKSRFSGSVEYYHRKTDGLIFEVPNPLSLGLDTRTENIGSMYNSGIELALNAVIVKTPSFSWDFNVNASTIKNKITELPQKEIINGSKKLEVGSSMFDYWLREWYGVDAADGYALYVSDPNLIVAGDVEQRVVNGVNVTTNHTKANYHYAGSALPDLFGSFTNTFKYKGLELSVMFTYQIGGQTYDSNYASLMHTGNQYGSALSTDILDRWQNPGDITNVPRLDVNRNTQSSAASDRWLIDSDYLSFRQANLSYNLPRNLVDKLGVDNMKFFVNGENLLLFTKKKGMDPTQNYNGTTQNRFSPARIISLGLSLNF</sequence>
<evidence type="ECO:0000256" key="7">
    <source>
        <dbReference type="PROSITE-ProRule" id="PRU01360"/>
    </source>
</evidence>
<evidence type="ECO:0000256" key="1">
    <source>
        <dbReference type="ARBA" id="ARBA00004571"/>
    </source>
</evidence>
<accession>A0ABV5FMM4</accession>
<evidence type="ECO:0000256" key="2">
    <source>
        <dbReference type="ARBA" id="ARBA00022448"/>
    </source>
</evidence>
<comment type="caution">
    <text evidence="10">The sequence shown here is derived from an EMBL/GenBank/DDBJ whole genome shotgun (WGS) entry which is preliminary data.</text>
</comment>
<gene>
    <name evidence="10" type="ORF">ACFFUQ_10245</name>
</gene>
<reference evidence="10 11" key="1">
    <citation type="submission" date="2024-09" db="EMBL/GenBank/DDBJ databases">
        <authorList>
            <person name="Sun Q."/>
            <person name="Mori K."/>
        </authorList>
    </citation>
    <scope>NUCLEOTIDE SEQUENCE [LARGE SCALE GENOMIC DNA]</scope>
    <source>
        <strain evidence="10 11">CECT 7908</strain>
    </source>
</reference>
<dbReference type="InterPro" id="IPR008969">
    <property type="entry name" value="CarboxyPept-like_regulatory"/>
</dbReference>
<dbReference type="SUPFAM" id="SSF56935">
    <property type="entry name" value="Porins"/>
    <property type="match status" value="1"/>
</dbReference>
<name>A0ABV5FMM4_9FLAO</name>
<dbReference type="PROSITE" id="PS52016">
    <property type="entry name" value="TONB_DEPENDENT_REC_3"/>
    <property type="match status" value="1"/>
</dbReference>
<dbReference type="Gene3D" id="2.170.130.10">
    <property type="entry name" value="TonB-dependent receptor, plug domain"/>
    <property type="match status" value="1"/>
</dbReference>
<dbReference type="SUPFAM" id="SSF49464">
    <property type="entry name" value="Carboxypeptidase regulatory domain-like"/>
    <property type="match status" value="1"/>
</dbReference>
<evidence type="ECO:0000256" key="6">
    <source>
        <dbReference type="ARBA" id="ARBA00023237"/>
    </source>
</evidence>
<dbReference type="EMBL" id="JBHMEX010000032">
    <property type="protein sequence ID" value="MFB9064401.1"/>
    <property type="molecule type" value="Genomic_DNA"/>
</dbReference>
<comment type="similarity">
    <text evidence="7">Belongs to the TonB-dependent receptor family.</text>
</comment>